<evidence type="ECO:0000313" key="3">
    <source>
        <dbReference type="Proteomes" id="UP001295423"/>
    </source>
</evidence>
<accession>A0AAD2CRC7</accession>
<organism evidence="2 3">
    <name type="scientific">Cylindrotheca closterium</name>
    <dbReference type="NCBI Taxonomy" id="2856"/>
    <lineage>
        <taxon>Eukaryota</taxon>
        <taxon>Sar</taxon>
        <taxon>Stramenopiles</taxon>
        <taxon>Ochrophyta</taxon>
        <taxon>Bacillariophyta</taxon>
        <taxon>Bacillariophyceae</taxon>
        <taxon>Bacillariophycidae</taxon>
        <taxon>Bacillariales</taxon>
        <taxon>Bacillariaceae</taxon>
        <taxon>Cylindrotheca</taxon>
    </lineage>
</organism>
<dbReference type="EMBL" id="CAKOGP040001136">
    <property type="protein sequence ID" value="CAJ1943802.1"/>
    <property type="molecule type" value="Genomic_DNA"/>
</dbReference>
<evidence type="ECO:0000256" key="1">
    <source>
        <dbReference type="SAM" id="SignalP"/>
    </source>
</evidence>
<reference evidence="2" key="1">
    <citation type="submission" date="2023-08" db="EMBL/GenBank/DDBJ databases">
        <authorList>
            <person name="Audoor S."/>
            <person name="Bilcke G."/>
        </authorList>
    </citation>
    <scope>NUCLEOTIDE SEQUENCE</scope>
</reference>
<feature type="signal peptide" evidence="1">
    <location>
        <begin position="1"/>
        <end position="23"/>
    </location>
</feature>
<feature type="chain" id="PRO_5042267777" description="Transmembrane protein" evidence="1">
    <location>
        <begin position="24"/>
        <end position="342"/>
    </location>
</feature>
<sequence>MIRSFFLTALLFLLGTSHHYVKANDYAEILSAVGECFSDESADVTTTLTCLSAYTECFDETSVTEVQTCVQDANATATSTGTDITAADVQGCIDSYVACITTEYQEIIDSLPACMNTTITDLGNCYIDNADTCNSTCSESDLPATNPYASASATSILVCQAFQSDIMDPTCEVVDCCQPCIDEFETFMNCIAQDALSLQTAPPQSGDCVVSCSSSSSRRLELVASIKEQTMQHDNRMLAGHTAEKLKAEEIYGLCAKLLETASVAASNGGGGNTPPAIPVELAQNLVEGLFQKCVVEKLDQLMDEYATESSESSTSGAFSNVLSFSYGSVVTLVVALGSFLV</sequence>
<evidence type="ECO:0008006" key="4">
    <source>
        <dbReference type="Google" id="ProtNLM"/>
    </source>
</evidence>
<gene>
    <name evidence="2" type="ORF">CYCCA115_LOCUS8611</name>
</gene>
<name>A0AAD2CRC7_9STRA</name>
<comment type="caution">
    <text evidence="2">The sequence shown here is derived from an EMBL/GenBank/DDBJ whole genome shotgun (WGS) entry which is preliminary data.</text>
</comment>
<keyword evidence="3" id="KW-1185">Reference proteome</keyword>
<proteinExistence type="predicted"/>
<evidence type="ECO:0000313" key="2">
    <source>
        <dbReference type="EMBL" id="CAJ1943802.1"/>
    </source>
</evidence>
<dbReference type="AlphaFoldDB" id="A0AAD2CRC7"/>
<dbReference type="Proteomes" id="UP001295423">
    <property type="component" value="Unassembled WGS sequence"/>
</dbReference>
<protein>
    <recommendedName>
        <fullName evidence="4">Transmembrane protein</fullName>
    </recommendedName>
</protein>
<keyword evidence="1" id="KW-0732">Signal</keyword>